<dbReference type="Proteomes" id="UP000198521">
    <property type="component" value="Unassembled WGS sequence"/>
</dbReference>
<accession>A0A1H7FKL7</accession>
<dbReference type="AlphaFoldDB" id="A0A1H7FKL7"/>
<organism evidence="1 2">
    <name type="scientific">Aquimarina amphilecti</name>
    <dbReference type="NCBI Taxonomy" id="1038014"/>
    <lineage>
        <taxon>Bacteria</taxon>
        <taxon>Pseudomonadati</taxon>
        <taxon>Bacteroidota</taxon>
        <taxon>Flavobacteriia</taxon>
        <taxon>Flavobacteriales</taxon>
        <taxon>Flavobacteriaceae</taxon>
        <taxon>Aquimarina</taxon>
    </lineage>
</organism>
<dbReference type="STRING" id="1038014.SAMN04487910_0045"/>
<name>A0A1H7FKL7_AQUAM</name>
<dbReference type="RefSeq" id="WP_091403862.1">
    <property type="nucleotide sequence ID" value="NZ_FOAB01000001.1"/>
</dbReference>
<reference evidence="1 2" key="1">
    <citation type="submission" date="2016-10" db="EMBL/GenBank/DDBJ databases">
        <authorList>
            <person name="de Groot N.N."/>
        </authorList>
    </citation>
    <scope>NUCLEOTIDE SEQUENCE [LARGE SCALE GENOMIC DNA]</scope>
    <source>
        <strain evidence="1 2">DSM 25232</strain>
    </source>
</reference>
<dbReference type="EMBL" id="FOAB01000001">
    <property type="protein sequence ID" value="SEK23865.1"/>
    <property type="molecule type" value="Genomic_DNA"/>
</dbReference>
<proteinExistence type="predicted"/>
<gene>
    <name evidence="1" type="ORF">SAMN04487910_0045</name>
</gene>
<keyword evidence="2" id="KW-1185">Reference proteome</keyword>
<evidence type="ECO:0000313" key="1">
    <source>
        <dbReference type="EMBL" id="SEK23865.1"/>
    </source>
</evidence>
<sequence length="247" mass="28761">MNTDKLLEKDIVSHDELIEGIFVEYKKADKIKYTSAFLSSLSSDHLSFRSGLPVFAILQSFPKHKFKLVKNQKPSRISPCDFCSSYEQIELDTELVEESFEEIGGLTGFDLLDYFYYLKKTNELKSIKPKKEDYKIFLEILEILENANNKDTVKKELQKKISKIKGFKSDSEQRQALLETLGYCSILETEEHKGLLNQYTNLAIAPTKTHSSDWNYPVDWWLGKDGINKKAFKFWFGDYPELEKYCI</sequence>
<dbReference type="OrthoDB" id="2730767at2"/>
<evidence type="ECO:0000313" key="2">
    <source>
        <dbReference type="Proteomes" id="UP000198521"/>
    </source>
</evidence>
<protein>
    <submittedName>
        <fullName evidence="1">Uncharacterized protein</fullName>
    </submittedName>
</protein>